<dbReference type="InterPro" id="IPR013761">
    <property type="entry name" value="SAM/pointed_sf"/>
</dbReference>
<dbReference type="PROSITE" id="PS00108">
    <property type="entry name" value="PROTEIN_KINASE_ST"/>
    <property type="match status" value="1"/>
</dbReference>
<dbReference type="CDD" id="cd06624">
    <property type="entry name" value="STKc_ASK"/>
    <property type="match status" value="1"/>
</dbReference>
<protein>
    <recommendedName>
        <fullName evidence="3">mitogen-activated protein kinase kinase kinase</fullName>
        <ecNumber evidence="3">2.7.11.25</ecNumber>
    </recommendedName>
</protein>
<dbReference type="Gene3D" id="1.25.40.10">
    <property type="entry name" value="Tetratricopeptide repeat domain"/>
    <property type="match status" value="1"/>
</dbReference>
<evidence type="ECO:0000256" key="9">
    <source>
        <dbReference type="ARBA" id="ARBA00022840"/>
    </source>
</evidence>
<dbReference type="GO" id="GO:0005524">
    <property type="term" value="F:ATP binding"/>
    <property type="evidence" value="ECO:0007669"/>
    <property type="project" value="UniProtKB-UniRule"/>
</dbReference>
<dbReference type="Pfam" id="PF20302">
    <property type="entry name" value="HisK-N-like"/>
    <property type="match status" value="1"/>
</dbReference>
<evidence type="ECO:0000256" key="7">
    <source>
        <dbReference type="ARBA" id="ARBA00022741"/>
    </source>
</evidence>
<dbReference type="EC" id="2.7.11.25" evidence="3"/>
<dbReference type="FunFam" id="3.30.200.20:FF:000487">
    <property type="entry name" value="Serine/threonine protein kinase, putative"/>
    <property type="match status" value="1"/>
</dbReference>
<proteinExistence type="inferred from homology"/>
<dbReference type="InterPro" id="IPR008271">
    <property type="entry name" value="Ser/Thr_kinase_AS"/>
</dbReference>
<evidence type="ECO:0000256" key="6">
    <source>
        <dbReference type="ARBA" id="ARBA00022723"/>
    </source>
</evidence>
<evidence type="ECO:0000256" key="12">
    <source>
        <dbReference type="ARBA" id="ARBA00047559"/>
    </source>
</evidence>
<dbReference type="Pfam" id="PF13281">
    <property type="entry name" value="MAP3K_TRAF_bd"/>
    <property type="match status" value="1"/>
</dbReference>
<dbReference type="Pfam" id="PF20309">
    <property type="entry name" value="DRHyd-ASK"/>
    <property type="match status" value="1"/>
</dbReference>
<dbReference type="PANTHER" id="PTHR11584:SF394">
    <property type="entry name" value="APOPTOTIC SIGNAL-REGULATING KINASE 1, ISOFORM C"/>
    <property type="match status" value="1"/>
</dbReference>
<dbReference type="InterPro" id="IPR000719">
    <property type="entry name" value="Prot_kinase_dom"/>
</dbReference>
<dbReference type="InterPro" id="IPR025136">
    <property type="entry name" value="MAP3K_TRAF-bd"/>
</dbReference>
<dbReference type="Gene3D" id="3.30.200.20">
    <property type="entry name" value="Phosphorylase Kinase, domain 1"/>
    <property type="match status" value="1"/>
</dbReference>
<evidence type="ECO:0000256" key="10">
    <source>
        <dbReference type="ARBA" id="ARBA00022842"/>
    </source>
</evidence>
<evidence type="ECO:0000313" key="17">
    <source>
        <dbReference type="Proteomes" id="UP000494165"/>
    </source>
</evidence>
<name>A0A8S1DKX0_9INSE</name>
<dbReference type="GO" id="GO:0004709">
    <property type="term" value="F:MAP kinase kinase kinase activity"/>
    <property type="evidence" value="ECO:0007669"/>
    <property type="project" value="UniProtKB-EC"/>
</dbReference>
<dbReference type="PROSITE" id="PS00107">
    <property type="entry name" value="PROTEIN_KINASE_ATP"/>
    <property type="match status" value="1"/>
</dbReference>
<evidence type="ECO:0000256" key="3">
    <source>
        <dbReference type="ARBA" id="ARBA00012406"/>
    </source>
</evidence>
<dbReference type="SUPFAM" id="SSF56112">
    <property type="entry name" value="Protein kinase-like (PK-like)"/>
    <property type="match status" value="1"/>
</dbReference>
<evidence type="ECO:0000256" key="13">
    <source>
        <dbReference type="ARBA" id="ARBA00048329"/>
    </source>
</evidence>
<dbReference type="InterPro" id="IPR046872">
    <property type="entry name" value="DRHyd-ASK"/>
</dbReference>
<evidence type="ECO:0000256" key="1">
    <source>
        <dbReference type="ARBA" id="ARBA00001946"/>
    </source>
</evidence>
<reference evidence="16 17" key="1">
    <citation type="submission" date="2020-04" db="EMBL/GenBank/DDBJ databases">
        <authorList>
            <person name="Alioto T."/>
            <person name="Alioto T."/>
            <person name="Gomez Garrido J."/>
        </authorList>
    </citation>
    <scope>NUCLEOTIDE SEQUENCE [LARGE SCALE GENOMIC DNA]</scope>
</reference>
<comment type="cofactor">
    <cofactor evidence="1">
        <name>Mg(2+)</name>
        <dbReference type="ChEBI" id="CHEBI:18420"/>
    </cofactor>
</comment>
<keyword evidence="11" id="KW-0175">Coiled coil</keyword>
<keyword evidence="6" id="KW-0479">Metal-binding</keyword>
<sequence>MPVTNIESIIELHVEARSETESLGGHSSDASIGRSRMDVVCMLDLQNPEHLLHRKTAIECVKHACSLVNAAFQHIQFKRLDFGEANVLDAFYNADVAVVDLSIQEQQSALFYHLGVRESFGMKENILLFNDTNLDTTLRLKTSCGSYTFISYRVVECGTCFTTNPATANVIGEENSPDTRQPLSSKLRKLLQDVEIQSKAHMKEKFLADLRKARDSFSGEDLAKYLYNMRKRLDDPNVISGEVVLNVLISFREIQDYDSMVQLVDDLKTIPNKKSNINTPAIRYLYAFALNRRNNEGDRELALTVITKALQKKENHYPDMLCLCGRIYKDIFVESRHTDQESLTNAIHWYRKGFEVQPNEYAGINLATLLVIAGNEFSKSEELQHIGMVLNNLIGKKGSLSSLQEYWDIATFFEISVLAENYSKAIQAAECMFKLKPPNWYLKSTIGNITLINRFRKKNEEAEVSPEEQIFNFWMEYFIECTNEEVGEAIRFPVLILEPQKIFMPSFVNFNLGAEEKSIQVLNLCIGCMKGMCKQKHDWLFTANMIRSVSLYKRDERCLFLYVHENSDDFQMYLPSAQSRDRFYDLILELTVDQEGVIDLDADVPAEQMKYEYELDESGRKIILGKGTYGSVFAARDLNTQVRIAVKEIPEKNLGDVQPLHEEIRLHSQLRHRNIVQYLGSISEGGYFKIFMEQVPGGSLSALLRSKWGPLKGNESTIGYYTKQILEGLKYLHDQKIVHRDIKGDNVLVNTYSGVVKISDFGTSKRLAGLCPSTETFTGTLQYMAPEVIDKGQRGYGAPADIWSLGCTIVEMATGNPPFIELGSPQAAVFKVGYYKIHPEIPSELSEKAKNFILRCFEPLPDKRATATELLEDLFLTEKKKGVTRISTSQELSRSISVPADKLKLAQSLVASSPDESTNGFSITQSNPSARNKGLLTPISMPAALSYTSCNFSISTCELEQDNPFNVRRFSNNTLLSPDIESPKESDEQGGFYLLKKDSQRRTTLTRVLAQDEKKICDVWMKSIETDVEDTVLSMNHLLVLMKGFRDYFPDQNREIIENAIHILKEELDFDSAAINQLHTAIYLFHNAVNVVLRSHSIKPHWMFALDNLVRNAVQAAITVLSPELGANLAGQERLVQQGSSDIPQEGSTSGMSTINSVKSHKTLDSFPTPKFRSECLEQISTLRAENQRLLKKLVESEKCYQELIKHIIDERTNQTQMLSQLLRFPSDNASNHTTPSADSGLPQINVHQSAAWSLDPKLAEWVRSLELDNYTLEKIAWEEYTLDDLLHYVSRDDLRRMNLRGGVELKIWRAINDWRLKNKSPGKQLSIFNHSADGADKQSDSTKL</sequence>
<dbReference type="InterPro" id="IPR043969">
    <property type="entry name" value="MAP3K_PH"/>
</dbReference>
<evidence type="ECO:0000256" key="2">
    <source>
        <dbReference type="ARBA" id="ARBA00006529"/>
    </source>
</evidence>
<evidence type="ECO:0000256" key="5">
    <source>
        <dbReference type="ARBA" id="ARBA00022679"/>
    </source>
</evidence>
<evidence type="ECO:0000259" key="15">
    <source>
        <dbReference type="PROSITE" id="PS50011"/>
    </source>
</evidence>
<dbReference type="Proteomes" id="UP000494165">
    <property type="component" value="Unassembled WGS sequence"/>
</dbReference>
<feature type="domain" description="Protein kinase" evidence="15">
    <location>
        <begin position="618"/>
        <end position="876"/>
    </location>
</feature>
<dbReference type="SUPFAM" id="SSF47769">
    <property type="entry name" value="SAM/Pointed domain"/>
    <property type="match status" value="1"/>
</dbReference>
<dbReference type="Pfam" id="PF19039">
    <property type="entry name" value="ASK_PH"/>
    <property type="match status" value="1"/>
</dbReference>
<evidence type="ECO:0000256" key="8">
    <source>
        <dbReference type="ARBA" id="ARBA00022777"/>
    </source>
</evidence>
<organism evidence="16 17">
    <name type="scientific">Cloeon dipterum</name>
    <dbReference type="NCBI Taxonomy" id="197152"/>
    <lineage>
        <taxon>Eukaryota</taxon>
        <taxon>Metazoa</taxon>
        <taxon>Ecdysozoa</taxon>
        <taxon>Arthropoda</taxon>
        <taxon>Hexapoda</taxon>
        <taxon>Insecta</taxon>
        <taxon>Pterygota</taxon>
        <taxon>Palaeoptera</taxon>
        <taxon>Ephemeroptera</taxon>
        <taxon>Pisciforma</taxon>
        <taxon>Baetidae</taxon>
        <taxon>Cloeon</taxon>
    </lineage>
</organism>
<comment type="catalytic activity">
    <reaction evidence="13">
        <text>L-seryl-[protein] + ATP = O-phospho-L-seryl-[protein] + ADP + H(+)</text>
        <dbReference type="Rhea" id="RHEA:17989"/>
        <dbReference type="Rhea" id="RHEA-COMP:9863"/>
        <dbReference type="Rhea" id="RHEA-COMP:11604"/>
        <dbReference type="ChEBI" id="CHEBI:15378"/>
        <dbReference type="ChEBI" id="CHEBI:29999"/>
        <dbReference type="ChEBI" id="CHEBI:30616"/>
        <dbReference type="ChEBI" id="CHEBI:83421"/>
        <dbReference type="ChEBI" id="CHEBI:456216"/>
        <dbReference type="EC" id="2.7.11.25"/>
    </reaction>
</comment>
<keyword evidence="4" id="KW-0723">Serine/threonine-protein kinase</keyword>
<accession>A0A8S1DKX0</accession>
<gene>
    <name evidence="16" type="ORF">CLODIP_2_CD02155</name>
</gene>
<dbReference type="InterPro" id="IPR046873">
    <property type="entry name" value="HisK-N-like"/>
</dbReference>
<dbReference type="InterPro" id="IPR011009">
    <property type="entry name" value="Kinase-like_dom_sf"/>
</dbReference>
<keyword evidence="8" id="KW-0418">Kinase</keyword>
<dbReference type="InterPro" id="IPR011990">
    <property type="entry name" value="TPR-like_helical_dom_sf"/>
</dbReference>
<comment type="caution">
    <text evidence="16">The sequence shown here is derived from an EMBL/GenBank/DDBJ whole genome shotgun (WGS) entry which is preliminary data.</text>
</comment>
<evidence type="ECO:0000256" key="14">
    <source>
        <dbReference type="PROSITE-ProRule" id="PRU10141"/>
    </source>
</evidence>
<feature type="binding site" evidence="14">
    <location>
        <position position="647"/>
    </location>
    <ligand>
        <name>ATP</name>
        <dbReference type="ChEBI" id="CHEBI:30616"/>
    </ligand>
</feature>
<dbReference type="PANTHER" id="PTHR11584">
    <property type="entry name" value="SERINE/THREONINE PROTEIN KINASE"/>
    <property type="match status" value="1"/>
</dbReference>
<keyword evidence="10" id="KW-0460">Magnesium</keyword>
<dbReference type="Gene3D" id="1.10.510.10">
    <property type="entry name" value="Transferase(Phosphotransferase) domain 1"/>
    <property type="match status" value="1"/>
</dbReference>
<evidence type="ECO:0000313" key="16">
    <source>
        <dbReference type="EMBL" id="CAB3381214.1"/>
    </source>
</evidence>
<dbReference type="OrthoDB" id="275301at2759"/>
<dbReference type="GO" id="GO:0046872">
    <property type="term" value="F:metal ion binding"/>
    <property type="evidence" value="ECO:0007669"/>
    <property type="project" value="UniProtKB-KW"/>
</dbReference>
<keyword evidence="9 14" id="KW-0067">ATP-binding</keyword>
<comment type="similarity">
    <text evidence="2">Belongs to the protein kinase superfamily. STE Ser/Thr protein kinase family. MAP kinase kinase kinase subfamily.</text>
</comment>
<dbReference type="EMBL" id="CADEPI010000228">
    <property type="protein sequence ID" value="CAB3381214.1"/>
    <property type="molecule type" value="Genomic_DNA"/>
</dbReference>
<keyword evidence="17" id="KW-1185">Reference proteome</keyword>
<keyword evidence="5" id="KW-0808">Transferase</keyword>
<dbReference type="FunFam" id="1.10.510.10:FF:000054">
    <property type="entry name" value="Mitogen-activated protein kinase kinase kinase 5"/>
    <property type="match status" value="1"/>
</dbReference>
<keyword evidence="7 14" id="KW-0547">Nucleotide-binding</keyword>
<dbReference type="PROSITE" id="PS50011">
    <property type="entry name" value="PROTEIN_KINASE_DOM"/>
    <property type="match status" value="1"/>
</dbReference>
<comment type="catalytic activity">
    <reaction evidence="12">
        <text>L-threonyl-[protein] + ATP = O-phospho-L-threonyl-[protein] + ADP + H(+)</text>
        <dbReference type="Rhea" id="RHEA:46608"/>
        <dbReference type="Rhea" id="RHEA-COMP:11060"/>
        <dbReference type="Rhea" id="RHEA-COMP:11605"/>
        <dbReference type="ChEBI" id="CHEBI:15378"/>
        <dbReference type="ChEBI" id="CHEBI:30013"/>
        <dbReference type="ChEBI" id="CHEBI:30616"/>
        <dbReference type="ChEBI" id="CHEBI:61977"/>
        <dbReference type="ChEBI" id="CHEBI:456216"/>
        <dbReference type="EC" id="2.7.11.25"/>
    </reaction>
</comment>
<dbReference type="InterPro" id="IPR017441">
    <property type="entry name" value="Protein_kinase_ATP_BS"/>
</dbReference>
<evidence type="ECO:0000256" key="4">
    <source>
        <dbReference type="ARBA" id="ARBA00022527"/>
    </source>
</evidence>
<evidence type="ECO:0000256" key="11">
    <source>
        <dbReference type="ARBA" id="ARBA00023054"/>
    </source>
</evidence>
<dbReference type="SMART" id="SM00220">
    <property type="entry name" value="S_TKc"/>
    <property type="match status" value="1"/>
</dbReference>
<dbReference type="Pfam" id="PF00069">
    <property type="entry name" value="Pkinase"/>
    <property type="match status" value="1"/>
</dbReference>